<sequence>MKTMRKGGLRVPNMMMSFGNGTTQRTYAFETVQTRLLRGPRQPIISTEKLDRNQRNEIKESIQLYRKTEQQQTVLVVALTIIVSCTLYMLLM</sequence>
<reference evidence="2 3" key="1">
    <citation type="submission" date="2016-08" db="EMBL/GenBank/DDBJ databases">
        <title>Draft genome of Fabibacter sp. strain SK-8.</title>
        <authorList>
            <person name="Wong S.-K."/>
            <person name="Hamasaki K."/>
            <person name="Yoshizawa S."/>
        </authorList>
    </citation>
    <scope>NUCLEOTIDE SEQUENCE [LARGE SCALE GENOMIC DNA]</scope>
    <source>
        <strain evidence="2 3">SK-8</strain>
    </source>
</reference>
<keyword evidence="3" id="KW-1185">Reference proteome</keyword>
<name>A0A1E5SYR2_9BACT</name>
<evidence type="ECO:0000256" key="1">
    <source>
        <dbReference type="SAM" id="Phobius"/>
    </source>
</evidence>
<dbReference type="Proteomes" id="UP000095552">
    <property type="component" value="Unassembled WGS sequence"/>
</dbReference>
<keyword evidence="1" id="KW-0472">Membrane</keyword>
<organism evidence="2 3">
    <name type="scientific">Roseivirga misakiensis</name>
    <dbReference type="NCBI Taxonomy" id="1563681"/>
    <lineage>
        <taxon>Bacteria</taxon>
        <taxon>Pseudomonadati</taxon>
        <taxon>Bacteroidota</taxon>
        <taxon>Cytophagia</taxon>
        <taxon>Cytophagales</taxon>
        <taxon>Roseivirgaceae</taxon>
        <taxon>Roseivirga</taxon>
    </lineage>
</organism>
<dbReference type="RefSeq" id="WP_069835765.1">
    <property type="nucleotide sequence ID" value="NZ_MDGQ01000005.1"/>
</dbReference>
<comment type="caution">
    <text evidence="2">The sequence shown here is derived from an EMBL/GenBank/DDBJ whole genome shotgun (WGS) entry which is preliminary data.</text>
</comment>
<gene>
    <name evidence="2" type="ORF">BFP71_12310</name>
</gene>
<dbReference type="STRING" id="1563681.BFP71_12310"/>
<accession>A0A1E5SYR2</accession>
<proteinExistence type="predicted"/>
<protein>
    <submittedName>
        <fullName evidence="2">Uncharacterized protein</fullName>
    </submittedName>
</protein>
<dbReference type="AlphaFoldDB" id="A0A1E5SYR2"/>
<keyword evidence="1" id="KW-1133">Transmembrane helix</keyword>
<keyword evidence="1" id="KW-0812">Transmembrane</keyword>
<evidence type="ECO:0000313" key="3">
    <source>
        <dbReference type="Proteomes" id="UP000095552"/>
    </source>
</evidence>
<dbReference type="EMBL" id="MDGQ01000005">
    <property type="protein sequence ID" value="OEK04260.1"/>
    <property type="molecule type" value="Genomic_DNA"/>
</dbReference>
<feature type="transmembrane region" description="Helical" evidence="1">
    <location>
        <begin position="73"/>
        <end position="91"/>
    </location>
</feature>
<evidence type="ECO:0000313" key="2">
    <source>
        <dbReference type="EMBL" id="OEK04260.1"/>
    </source>
</evidence>